<evidence type="ECO:0000256" key="4">
    <source>
        <dbReference type="ARBA" id="ARBA00022801"/>
    </source>
</evidence>
<dbReference type="EMBL" id="AAXT01000002">
    <property type="protein sequence ID" value="EDO07008.1"/>
    <property type="molecule type" value="Genomic_DNA"/>
</dbReference>
<dbReference type="Gene3D" id="3.60.10.10">
    <property type="entry name" value="Endonuclease/exonuclease/phosphatase"/>
    <property type="match status" value="1"/>
</dbReference>
<reference evidence="7 8" key="1">
    <citation type="journal article" date="2007" name="PLoS Pathog.">
        <title>Genome sequence of Babesia bovis and comparative analysis of apicomplexan hemoprotozoa.</title>
        <authorList>
            <person name="Brayton K.A."/>
            <person name="Lau A.O.T."/>
            <person name="Herndon D.R."/>
            <person name="Hannick L."/>
            <person name="Kappmeyer L.S."/>
            <person name="Berens S.J."/>
            <person name="Bidwell S.L."/>
            <person name="Brown W.C."/>
            <person name="Crabtree J."/>
            <person name="Fadrosh D."/>
            <person name="Feldblum T."/>
            <person name="Forberger H.A."/>
            <person name="Haas B.J."/>
            <person name="Howell J.M."/>
            <person name="Khouri H."/>
            <person name="Koo H."/>
            <person name="Mann D.J."/>
            <person name="Norimine J."/>
            <person name="Paulsen I.T."/>
            <person name="Radune D."/>
            <person name="Ren Q."/>
            <person name="Smith R.K. Jr."/>
            <person name="Suarez C.E."/>
            <person name="White O."/>
            <person name="Wortman J.R."/>
            <person name="Knowles D.P. Jr."/>
            <person name="McElwain T.F."/>
            <person name="Nene V.M."/>
        </authorList>
    </citation>
    <scope>NUCLEOTIDE SEQUENCE [LARGE SCALE GENOMIC DNA]</scope>
    <source>
        <strain evidence="7">T2Bo</strain>
    </source>
</reference>
<dbReference type="STRING" id="5865.A7AR39"/>
<keyword evidence="8" id="KW-1185">Reference proteome</keyword>
<name>A7AR39_BABBO</name>
<dbReference type="GO" id="GO:0005576">
    <property type="term" value="C:extracellular region"/>
    <property type="evidence" value="ECO:0007669"/>
    <property type="project" value="InterPro"/>
</dbReference>
<dbReference type="GeneID" id="5478810"/>
<evidence type="ECO:0000313" key="6">
    <source>
        <dbReference type="EMBL" id="BAN65610.1"/>
    </source>
</evidence>
<reference evidence="7" key="2">
    <citation type="submission" date="2007-08" db="EMBL/GenBank/DDBJ databases">
        <authorList>
            <person name="Nene V."/>
        </authorList>
    </citation>
    <scope>NUCLEOTIDE SEQUENCE</scope>
    <source>
        <strain evidence="7">T2Bo</strain>
    </source>
</reference>
<dbReference type="RefSeq" id="XP_001610576.1">
    <property type="nucleotide sequence ID" value="XM_001610526.1"/>
</dbReference>
<evidence type="ECO:0000313" key="7">
    <source>
        <dbReference type="EMBL" id="EDO07008.1"/>
    </source>
</evidence>
<dbReference type="eggNOG" id="ENOG502QSQ7">
    <property type="taxonomic scope" value="Eukaryota"/>
</dbReference>
<dbReference type="SUPFAM" id="SSF56219">
    <property type="entry name" value="DNase I-like"/>
    <property type="match status" value="1"/>
</dbReference>
<evidence type="ECO:0000313" key="8">
    <source>
        <dbReference type="Proteomes" id="UP000002173"/>
    </source>
</evidence>
<dbReference type="GO" id="GO:0004519">
    <property type="term" value="F:endonuclease activity"/>
    <property type="evidence" value="ECO:0007669"/>
    <property type="project" value="UniProtKB-KW"/>
</dbReference>
<proteinExistence type="evidence at transcript level"/>
<dbReference type="InterPro" id="IPR038772">
    <property type="entry name" value="Sph/SMPD2-like"/>
</dbReference>
<reference evidence="6" key="3">
    <citation type="journal article" date="2014" name="BMC Genomics">
        <title>The Babesia bovis gene and promoter model: an update from full-length EST analysis.</title>
        <authorList>
            <person name="Yamagishi J."/>
            <person name="Wakaguri H."/>
            <person name="Yokoyama N."/>
            <person name="Yamashita R."/>
            <person name="Suzuki Y."/>
            <person name="Xuan X."/>
            <person name="Igarashi I."/>
        </authorList>
    </citation>
    <scope>NUCLEOTIDE SEQUENCE</scope>
    <source>
        <strain evidence="6">Texas</strain>
    </source>
</reference>
<reference evidence="8" key="5">
    <citation type="journal article" date="2021" name="Int. J. Parasitol.">
        <title>Comparative analysis of gene expression between Babesia bovis blood stages and kinetes allowed by improved genome annotation.</title>
        <authorList>
            <person name="Ueti M.W."/>
            <person name="Johnson W.C."/>
            <person name="Kappmeyer L.S."/>
            <person name="Herndon D.R."/>
            <person name="Mousel M.R."/>
            <person name="Reif K.E."/>
            <person name="Taus N.S."/>
            <person name="Ifeonu O.O."/>
            <person name="Silva J.C."/>
            <person name="Suarez C.E."/>
            <person name="Brayton K.A."/>
        </authorList>
    </citation>
    <scope>NUCLEOTIDE SEQUENCE [LARGE SCALE GENOMIC DNA]</scope>
</reference>
<evidence type="ECO:0000256" key="2">
    <source>
        <dbReference type="ARBA" id="ARBA00012369"/>
    </source>
</evidence>
<keyword evidence="4" id="KW-0378">Hydrolase</keyword>
<dbReference type="OMA" id="YLHCIGT"/>
<feature type="domain" description="Endonuclease/exonuclease/phosphatase" evidence="5">
    <location>
        <begin position="10"/>
        <end position="310"/>
    </location>
</feature>
<dbReference type="InterPro" id="IPR036691">
    <property type="entry name" value="Endo/exonu/phosph_ase_sf"/>
</dbReference>
<sequence length="319" mass="35731">MSALQPVKILSYNVQGLPSLLLPIADLDIRMDHIANFISSLFQKYDVDIMVLQEVFSYSLYNKIKDALRGIAEDTGIISRPVSNSVLMSCLDTLLSTFSFITSGIVIFSRHPIVYKERLLFSNGFNAERYAGKGAVAARISVNGNLLDVIGTHLQSDEGEDAQEIRNKQLIELAEWIGINPLEDERAIAERDSLPYVPMVLAGDLNCSLDSETERFSDVVAALNDKLEDTFGYNQPEPTYSTLTNDFCAFQNNPNVFNHVYDYILKNHESTLLEAQRVIKDKLETAFVLPVCDEDDDDCVDPEMYNVSDHYPIIATIGI</sequence>
<dbReference type="InterPro" id="IPR005135">
    <property type="entry name" value="Endo/exonuclease/phosphatase"/>
</dbReference>
<keyword evidence="7" id="KW-0540">Nuclease</keyword>
<dbReference type="AlphaFoldDB" id="A7AR39"/>
<keyword evidence="7" id="KW-0255">Endonuclease</keyword>
<organism evidence="7 8">
    <name type="scientific">Babesia bovis</name>
    <dbReference type="NCBI Taxonomy" id="5865"/>
    <lineage>
        <taxon>Eukaryota</taxon>
        <taxon>Sar</taxon>
        <taxon>Alveolata</taxon>
        <taxon>Apicomplexa</taxon>
        <taxon>Aconoidasida</taxon>
        <taxon>Piroplasmida</taxon>
        <taxon>Babesiidae</taxon>
        <taxon>Babesia</taxon>
    </lineage>
</organism>
<dbReference type="PANTHER" id="PTHR16320">
    <property type="entry name" value="SPHINGOMYELINASE FAMILY MEMBER"/>
    <property type="match status" value="1"/>
</dbReference>
<dbReference type="KEGG" id="bbo:BBOV_IV006490"/>
<keyword evidence="3" id="KW-0732">Signal</keyword>
<evidence type="ECO:0000259" key="5">
    <source>
        <dbReference type="Pfam" id="PF03372"/>
    </source>
</evidence>
<protein>
    <recommendedName>
        <fullName evidence="2">sphingomyelin phosphodiesterase</fullName>
        <ecNumber evidence="2">3.1.4.12</ecNumber>
    </recommendedName>
</protein>
<dbReference type="InterPro" id="IPR017766">
    <property type="entry name" value="Sphingomyelinase/PLipase_C"/>
</dbReference>
<dbReference type="PANTHER" id="PTHR16320:SF23">
    <property type="entry name" value="SPHINGOMYELINASE C 1"/>
    <property type="match status" value="1"/>
</dbReference>
<dbReference type="EMBL" id="AK441816">
    <property type="protein sequence ID" value="BAN65610.1"/>
    <property type="molecule type" value="mRNA"/>
</dbReference>
<dbReference type="Proteomes" id="UP000002173">
    <property type="component" value="Unassembled WGS sequence"/>
</dbReference>
<accession>A7AR39</accession>
<dbReference type="VEuPathDB" id="PiroplasmaDB:BBOV_IV006490"/>
<dbReference type="GO" id="GO:0004767">
    <property type="term" value="F:sphingomyelin phosphodiesterase activity"/>
    <property type="evidence" value="ECO:0007669"/>
    <property type="project" value="UniProtKB-EC"/>
</dbReference>
<dbReference type="GO" id="GO:0004527">
    <property type="term" value="F:exonuclease activity"/>
    <property type="evidence" value="ECO:0007669"/>
    <property type="project" value="UniProtKB-KW"/>
</dbReference>
<keyword evidence="7" id="KW-0269">Exonuclease</keyword>
<evidence type="ECO:0000256" key="3">
    <source>
        <dbReference type="ARBA" id="ARBA00022729"/>
    </source>
</evidence>
<evidence type="ECO:0000256" key="1">
    <source>
        <dbReference type="ARBA" id="ARBA00006335"/>
    </source>
</evidence>
<dbReference type="CDD" id="cd09078">
    <property type="entry name" value="nSMase"/>
    <property type="match status" value="1"/>
</dbReference>
<dbReference type="Pfam" id="PF03372">
    <property type="entry name" value="Exo_endo_phos"/>
    <property type="match status" value="1"/>
</dbReference>
<comment type="similarity">
    <text evidence="1">Belongs to the neutral sphingomyelinase family.</text>
</comment>
<gene>
    <name evidence="6 7" type="ORF">BBOV_IV006490</name>
</gene>
<dbReference type="EC" id="3.1.4.12" evidence="2"/>
<reference evidence="8" key="4">
    <citation type="journal article" date="2020" name="Data Brief">
        <title>Transcriptome dataset of Babesia bovis life stages within vertebrate and invertebrate hosts.</title>
        <authorList>
            <person name="Ueti M.W."/>
            <person name="Johnson W.C."/>
            <person name="Kappmeyer L.S."/>
            <person name="Herndon D.R."/>
            <person name="Mousel M.R."/>
            <person name="Reif K.E."/>
            <person name="Taus N.S."/>
            <person name="Ifeonu O.O."/>
            <person name="Silva J.C."/>
            <person name="Suarez C.E."/>
            <person name="Brayton K.A."/>
        </authorList>
    </citation>
    <scope>NUCLEOTIDE SEQUENCE [LARGE SCALE GENOMIC DNA]</scope>
</reference>